<dbReference type="AlphaFoldDB" id="A0A4Y7PG26"/>
<dbReference type="Proteomes" id="UP000294933">
    <property type="component" value="Unassembled WGS sequence"/>
</dbReference>
<gene>
    <name evidence="1" type="ORF">BD410DRAFT_297870</name>
</gene>
<evidence type="ECO:0000313" key="1">
    <source>
        <dbReference type="EMBL" id="TDL14008.1"/>
    </source>
</evidence>
<protein>
    <submittedName>
        <fullName evidence="1">Uncharacterized protein</fullName>
    </submittedName>
</protein>
<proteinExistence type="predicted"/>
<name>A0A4Y7PG26_9AGAM</name>
<dbReference type="EMBL" id="ML170408">
    <property type="protein sequence ID" value="TDL14008.1"/>
    <property type="molecule type" value="Genomic_DNA"/>
</dbReference>
<sequence>MDGVDELLTLLSLLKSDGWNAAFTEDAVYRSHGLRCRNPHSYAEPLLSLRQSLEESKSCIKVLDRIRHHLGKRIRSLRRHCTPLLLEDGVRRMPDELSAHIFEMGHASEESETSQFSLTVSHVSHRFRQVALRKPVLWSRLSIADPLDQIETFIPRSGLAGLEVDVTPCWYNVNESRLAAFFEAVGHLARRWLSITGAEGVLVPMIASAGSSEFPNLLHLAHFDCEIMTLWKMPLLTSIQKYDGVLTPFKLTPEMPHLSQLTSIELCFTEEFLDVFGLLEAIRAIKSMRDLSLELDGCRGQSDPTSRR</sequence>
<organism evidence="1 2">
    <name type="scientific">Rickenella mellea</name>
    <dbReference type="NCBI Taxonomy" id="50990"/>
    <lineage>
        <taxon>Eukaryota</taxon>
        <taxon>Fungi</taxon>
        <taxon>Dikarya</taxon>
        <taxon>Basidiomycota</taxon>
        <taxon>Agaricomycotina</taxon>
        <taxon>Agaricomycetes</taxon>
        <taxon>Hymenochaetales</taxon>
        <taxon>Rickenellaceae</taxon>
        <taxon>Rickenella</taxon>
    </lineage>
</organism>
<dbReference type="OrthoDB" id="2653019at2759"/>
<dbReference type="VEuPathDB" id="FungiDB:BD410DRAFT_297870"/>
<evidence type="ECO:0000313" key="2">
    <source>
        <dbReference type="Proteomes" id="UP000294933"/>
    </source>
</evidence>
<dbReference type="STRING" id="50990.A0A4Y7PG26"/>
<accession>A0A4Y7PG26</accession>
<reference evidence="1 2" key="1">
    <citation type="submission" date="2018-06" db="EMBL/GenBank/DDBJ databases">
        <title>A transcriptomic atlas of mushroom development highlights an independent origin of complex multicellularity.</title>
        <authorList>
            <consortium name="DOE Joint Genome Institute"/>
            <person name="Krizsan K."/>
            <person name="Almasi E."/>
            <person name="Merenyi Z."/>
            <person name="Sahu N."/>
            <person name="Viragh M."/>
            <person name="Koszo T."/>
            <person name="Mondo S."/>
            <person name="Kiss B."/>
            <person name="Balint B."/>
            <person name="Kues U."/>
            <person name="Barry K."/>
            <person name="Hegedus J.C."/>
            <person name="Henrissat B."/>
            <person name="Johnson J."/>
            <person name="Lipzen A."/>
            <person name="Ohm R."/>
            <person name="Nagy I."/>
            <person name="Pangilinan J."/>
            <person name="Yan J."/>
            <person name="Xiong Y."/>
            <person name="Grigoriev I.V."/>
            <person name="Hibbett D.S."/>
            <person name="Nagy L.G."/>
        </authorList>
    </citation>
    <scope>NUCLEOTIDE SEQUENCE [LARGE SCALE GENOMIC DNA]</scope>
    <source>
        <strain evidence="1 2">SZMC22713</strain>
    </source>
</reference>
<keyword evidence="2" id="KW-1185">Reference proteome</keyword>